<gene>
    <name evidence="3" type="ORF">UFOPK2370_01171</name>
</gene>
<organism evidence="3">
    <name type="scientific">freshwater metagenome</name>
    <dbReference type="NCBI Taxonomy" id="449393"/>
    <lineage>
        <taxon>unclassified sequences</taxon>
        <taxon>metagenomes</taxon>
        <taxon>ecological metagenomes</taxon>
    </lineage>
</organism>
<keyword evidence="2" id="KW-0812">Transmembrane</keyword>
<protein>
    <submittedName>
        <fullName evidence="3">Unannotated protein</fullName>
    </submittedName>
</protein>
<reference evidence="3" key="1">
    <citation type="submission" date="2020-05" db="EMBL/GenBank/DDBJ databases">
        <authorList>
            <person name="Chiriac C."/>
            <person name="Salcher M."/>
            <person name="Ghai R."/>
            <person name="Kavagutti S V."/>
        </authorList>
    </citation>
    <scope>NUCLEOTIDE SEQUENCE</scope>
</reference>
<sequence>MTENQDLPAKKGKPTPSRKEQEAANRRPLVGDRSKEGRAAERAKLAEQRRIARDGMMRGEEKYLPSRDRGPQKKFARDIVDSRFTAGELVMPSMFLFLITTATNIYELQLLSLVLMWGLFIVVIFDALIIGRRVKKLMIAKYAEANVEKGVAWYAGMRSLQMRPMRLPKPQVKRGHKL</sequence>
<dbReference type="EMBL" id="CAEZXK010000050">
    <property type="protein sequence ID" value="CAB4694491.1"/>
    <property type="molecule type" value="Genomic_DNA"/>
</dbReference>
<dbReference type="AlphaFoldDB" id="A0A6J6P597"/>
<dbReference type="InterPro" id="IPR021403">
    <property type="entry name" value="DUF3043"/>
</dbReference>
<name>A0A6J6P597_9ZZZZ</name>
<accession>A0A6J6P597</accession>
<keyword evidence="2" id="KW-0472">Membrane</keyword>
<evidence type="ECO:0000256" key="1">
    <source>
        <dbReference type="SAM" id="MobiDB-lite"/>
    </source>
</evidence>
<proteinExistence type="predicted"/>
<feature type="transmembrane region" description="Helical" evidence="2">
    <location>
        <begin position="108"/>
        <end position="131"/>
    </location>
</feature>
<feature type="compositionally biased region" description="Basic and acidic residues" evidence="1">
    <location>
        <begin position="17"/>
        <end position="44"/>
    </location>
</feature>
<keyword evidence="2" id="KW-1133">Transmembrane helix</keyword>
<dbReference type="Pfam" id="PF11241">
    <property type="entry name" value="DUF3043"/>
    <property type="match status" value="1"/>
</dbReference>
<feature type="region of interest" description="Disordered" evidence="1">
    <location>
        <begin position="1"/>
        <end position="44"/>
    </location>
</feature>
<evidence type="ECO:0000256" key="2">
    <source>
        <dbReference type="SAM" id="Phobius"/>
    </source>
</evidence>
<evidence type="ECO:0000313" key="3">
    <source>
        <dbReference type="EMBL" id="CAB4694491.1"/>
    </source>
</evidence>
<feature type="transmembrane region" description="Helical" evidence="2">
    <location>
        <begin position="84"/>
        <end position="102"/>
    </location>
</feature>